<gene>
    <name evidence="2" type="ORF">BkAM31D_10375</name>
</gene>
<dbReference type="Proteomes" id="UP000193006">
    <property type="component" value="Chromosome"/>
</dbReference>
<reference evidence="2 3" key="1">
    <citation type="submission" date="2017-04" db="EMBL/GenBank/DDBJ databases">
        <title>Bacillus krulwichiae AM31D Genome sequencing and assembly.</title>
        <authorList>
            <person name="Krulwich T.A."/>
            <person name="Anastor L."/>
            <person name="Ehrlich R."/>
            <person name="Ehrlich G.D."/>
            <person name="Janto B."/>
        </authorList>
    </citation>
    <scope>NUCLEOTIDE SEQUENCE [LARGE SCALE GENOMIC DNA]</scope>
    <source>
        <strain evidence="2 3">AM31D</strain>
    </source>
</reference>
<keyword evidence="1" id="KW-0472">Membrane</keyword>
<proteinExistence type="predicted"/>
<sequence>MMNRNVDVERKHVETKNDKSKVFATFIKYASYLIMFFGFLWFLVNYIFPLFQ</sequence>
<evidence type="ECO:0000313" key="2">
    <source>
        <dbReference type="EMBL" id="ARK30199.1"/>
    </source>
</evidence>
<name>A0A1X9M9R2_9BACI</name>
<accession>A0A1X9M9R2</accession>
<keyword evidence="3" id="KW-1185">Reference proteome</keyword>
<evidence type="ECO:0000256" key="1">
    <source>
        <dbReference type="SAM" id="Phobius"/>
    </source>
</evidence>
<feature type="transmembrane region" description="Helical" evidence="1">
    <location>
        <begin position="29"/>
        <end position="48"/>
    </location>
</feature>
<dbReference type="EMBL" id="CP020814">
    <property type="protein sequence ID" value="ARK30199.1"/>
    <property type="molecule type" value="Genomic_DNA"/>
</dbReference>
<dbReference type="RefSeq" id="WP_180319897.1">
    <property type="nucleotide sequence ID" value="NZ_CP020814.1"/>
</dbReference>
<protein>
    <submittedName>
        <fullName evidence="2">Uncharacterized protein</fullName>
    </submittedName>
</protein>
<dbReference type="AlphaFoldDB" id="A0A1X9M9R2"/>
<keyword evidence="1" id="KW-1133">Transmembrane helix</keyword>
<organism evidence="2 3">
    <name type="scientific">Halalkalibacter krulwichiae</name>
    <dbReference type="NCBI Taxonomy" id="199441"/>
    <lineage>
        <taxon>Bacteria</taxon>
        <taxon>Bacillati</taxon>
        <taxon>Bacillota</taxon>
        <taxon>Bacilli</taxon>
        <taxon>Bacillales</taxon>
        <taxon>Bacillaceae</taxon>
        <taxon>Halalkalibacter</taxon>
    </lineage>
</organism>
<dbReference type="KEGG" id="bkw:BkAM31D_10375"/>
<keyword evidence="1" id="KW-0812">Transmembrane</keyword>
<evidence type="ECO:0000313" key="3">
    <source>
        <dbReference type="Proteomes" id="UP000193006"/>
    </source>
</evidence>